<dbReference type="EMBL" id="JARGEI010000030">
    <property type="protein sequence ID" value="KAJ8705311.1"/>
    <property type="molecule type" value="Genomic_DNA"/>
</dbReference>
<evidence type="ECO:0000313" key="2">
    <source>
        <dbReference type="EMBL" id="KAJ8705311.1"/>
    </source>
</evidence>
<gene>
    <name evidence="2" type="ORF">PYW07_011138</name>
</gene>
<accession>A0AAD7Y7E7</accession>
<sequence>MTSKSDLILYNEISDKIQIAVNVLSKSPCYWTPAAEKDLLKTMSYYTGVNQEYIKKALMRKKEKKTFIEWLRYKNSSNEPSFIEQIRKIEYEHMRRVIIDQYVNQLEIPTKISMIQAIKDNVLSLKEYTRAMLKQDLHNLGFIWKRLPKTDKYIVVENTEQFSRRMKYLHQMKEYRKNNRVLIHIERTIPCSYYISDHRVHSTEIIAVASPQLGLIDVYFPPKLQTLEFWLKNKMHTLPPNSVFVIEQSNPYANDLHPICKLPTMHSQKKEMIEWLNAYDIPYDPSAHRGEMFALIEKHKVYCQPSYRFGEILKAAGHDVIFRPPELTYIKYFKRVMRPIFSKSSMTLVAFKHFVMKKMNDVNPGYWLRQDQILAEHEQVIYDEDQKLELILDRLMDNTNNGRLTTADLIDCEVDELDNAFLNRVVFDAAPVKKSKTSIPDLWVNPETVDPKPSKAGPSGSVKPGPSGSGKRGPSGSVKPGRFIYVKSGPSESAKPGPSGSVKPGPSGSVKPGLSQSVKPGPSGSAKPGPSQSVKPDPLESAKLGPSESAKPDPLETTKLGPSVSAKPDPLETTKPGLSESAKPGPSQPRSGSLLFDLLTD</sequence>
<comment type="caution">
    <text evidence="2">The sequence shown here is derived from an EMBL/GenBank/DDBJ whole genome shotgun (WGS) entry which is preliminary data.</text>
</comment>
<organism evidence="2 3">
    <name type="scientific">Mythimna separata</name>
    <name type="common">Oriental armyworm</name>
    <name type="synonym">Pseudaletia separata</name>
    <dbReference type="NCBI Taxonomy" id="271217"/>
    <lineage>
        <taxon>Eukaryota</taxon>
        <taxon>Metazoa</taxon>
        <taxon>Ecdysozoa</taxon>
        <taxon>Arthropoda</taxon>
        <taxon>Hexapoda</taxon>
        <taxon>Insecta</taxon>
        <taxon>Pterygota</taxon>
        <taxon>Neoptera</taxon>
        <taxon>Endopterygota</taxon>
        <taxon>Lepidoptera</taxon>
        <taxon>Glossata</taxon>
        <taxon>Ditrysia</taxon>
        <taxon>Noctuoidea</taxon>
        <taxon>Noctuidae</taxon>
        <taxon>Noctuinae</taxon>
        <taxon>Hadenini</taxon>
        <taxon>Mythimna</taxon>
    </lineage>
</organism>
<dbReference type="Proteomes" id="UP001231518">
    <property type="component" value="Chromosome 27"/>
</dbReference>
<name>A0AAD7Y7E7_MYTSE</name>
<feature type="region of interest" description="Disordered" evidence="1">
    <location>
        <begin position="442"/>
        <end position="601"/>
    </location>
</feature>
<dbReference type="AlphaFoldDB" id="A0AAD7Y7E7"/>
<protein>
    <submittedName>
        <fullName evidence="2">Uncharacterized protein</fullName>
    </submittedName>
</protein>
<keyword evidence="3" id="KW-1185">Reference proteome</keyword>
<proteinExistence type="predicted"/>
<reference evidence="2" key="1">
    <citation type="submission" date="2023-03" db="EMBL/GenBank/DDBJ databases">
        <title>Chromosome-level genomes of two armyworms, Mythimna separata and Mythimna loreyi, provide insights into the biosynthesis and reception of sex pheromones.</title>
        <authorList>
            <person name="Zhao H."/>
        </authorList>
    </citation>
    <scope>NUCLEOTIDE SEQUENCE</scope>
    <source>
        <strain evidence="2">BeijingLab</strain>
        <tissue evidence="2">Pupa</tissue>
    </source>
</reference>
<evidence type="ECO:0000313" key="3">
    <source>
        <dbReference type="Proteomes" id="UP001231518"/>
    </source>
</evidence>
<feature type="compositionally biased region" description="Low complexity" evidence="1">
    <location>
        <begin position="454"/>
        <end position="466"/>
    </location>
</feature>
<feature type="compositionally biased region" description="Low complexity" evidence="1">
    <location>
        <begin position="495"/>
        <end position="513"/>
    </location>
</feature>
<feature type="compositionally biased region" description="Low complexity" evidence="1">
    <location>
        <begin position="520"/>
        <end position="533"/>
    </location>
</feature>
<evidence type="ECO:0000256" key="1">
    <source>
        <dbReference type="SAM" id="MobiDB-lite"/>
    </source>
</evidence>